<dbReference type="STRING" id="40998.A0A2P7YEQ9"/>
<evidence type="ECO:0000256" key="1">
    <source>
        <dbReference type="SAM" id="MobiDB-lite"/>
    </source>
</evidence>
<name>A0A2P7YEQ9_9PEZI</name>
<dbReference type="AlphaFoldDB" id="A0A2P7YEQ9"/>
<accession>A0A2P7YEQ9</accession>
<feature type="region of interest" description="Disordered" evidence="1">
    <location>
        <begin position="1"/>
        <end position="42"/>
    </location>
</feature>
<dbReference type="Proteomes" id="UP000243723">
    <property type="component" value="Unassembled WGS sequence"/>
</dbReference>
<dbReference type="OrthoDB" id="2400485at2759"/>
<comment type="caution">
    <text evidence="2">The sequence shown here is derived from an EMBL/GenBank/DDBJ whole genome shotgun (WGS) entry which is preliminary data.</text>
</comment>
<evidence type="ECO:0000313" key="2">
    <source>
        <dbReference type="EMBL" id="PSK34452.1"/>
    </source>
</evidence>
<dbReference type="EMBL" id="NHZQ01000447">
    <property type="protein sequence ID" value="PSK34452.1"/>
    <property type="molecule type" value="Genomic_DNA"/>
</dbReference>
<dbReference type="PANTHER" id="PTHR34213:SF2">
    <property type="entry name" value="NUCLEAR TRANSPORT FACTOR 2 (NTF2) FAMILY PROTEIN"/>
    <property type="match status" value="1"/>
</dbReference>
<evidence type="ECO:0000313" key="3">
    <source>
        <dbReference type="Proteomes" id="UP000243723"/>
    </source>
</evidence>
<protein>
    <submittedName>
        <fullName evidence="2">Uncharacterized protein</fullName>
    </submittedName>
</protein>
<proteinExistence type="predicted"/>
<reference evidence="2 3" key="1">
    <citation type="submission" date="2017-05" db="EMBL/GenBank/DDBJ databases">
        <title>Draft genome sequence of Elsinoe australis.</title>
        <authorList>
            <person name="Cheng Q."/>
        </authorList>
    </citation>
    <scope>NUCLEOTIDE SEQUENCE [LARGE SCALE GENOMIC DNA]</scope>
    <source>
        <strain evidence="2 3">NL1</strain>
    </source>
</reference>
<sequence>MSTTNELHTQYEPHPDPKELTGKNVSDVDYEPYPEKSQKISPEHEQIIKRITNLYSGTASEDDMQVYAEKSIYDDPFSYCDTRYKIAGQWYGIPKLFSSSKTLKTEVVKDSESEIVFKMQQEWTLKGIHASKPVNCLVSLSLDDQGKVKYHKDMWNEKDYSHEGLGKAFKKLNGDQLTHITQPPDSL</sequence>
<dbReference type="PANTHER" id="PTHR34213">
    <property type="entry name" value="NUCLEAR TRANSPORT FACTOR 2 (NTF2) FAMILY PROTEIN"/>
    <property type="match status" value="1"/>
</dbReference>
<feature type="compositionally biased region" description="Basic and acidic residues" evidence="1">
    <location>
        <begin position="33"/>
        <end position="42"/>
    </location>
</feature>
<feature type="compositionally biased region" description="Basic and acidic residues" evidence="1">
    <location>
        <begin position="9"/>
        <end position="21"/>
    </location>
</feature>
<keyword evidence="3" id="KW-1185">Reference proteome</keyword>
<gene>
    <name evidence="2" type="ORF">B9Z65_8778</name>
</gene>
<organism evidence="2 3">
    <name type="scientific">Elsinoe australis</name>
    <dbReference type="NCBI Taxonomy" id="40998"/>
    <lineage>
        <taxon>Eukaryota</taxon>
        <taxon>Fungi</taxon>
        <taxon>Dikarya</taxon>
        <taxon>Ascomycota</taxon>
        <taxon>Pezizomycotina</taxon>
        <taxon>Dothideomycetes</taxon>
        <taxon>Dothideomycetidae</taxon>
        <taxon>Myriangiales</taxon>
        <taxon>Elsinoaceae</taxon>
        <taxon>Elsinoe</taxon>
    </lineage>
</organism>